<evidence type="ECO:0000313" key="2">
    <source>
        <dbReference type="Proteomes" id="UP000065807"/>
    </source>
</evidence>
<dbReference type="EMBL" id="AP014924">
    <property type="protein sequence ID" value="BAS26407.1"/>
    <property type="molecule type" value="Genomic_DNA"/>
</dbReference>
<protein>
    <submittedName>
        <fullName evidence="1">Uncharacterized protein</fullName>
    </submittedName>
</protein>
<evidence type="ECO:0000313" key="1">
    <source>
        <dbReference type="EMBL" id="BAS26407.1"/>
    </source>
</evidence>
<organism evidence="1 2">
    <name type="scientific">Limnochorda pilosa</name>
    <dbReference type="NCBI Taxonomy" id="1555112"/>
    <lineage>
        <taxon>Bacteria</taxon>
        <taxon>Bacillati</taxon>
        <taxon>Bacillota</taxon>
        <taxon>Limnochordia</taxon>
        <taxon>Limnochordales</taxon>
        <taxon>Limnochordaceae</taxon>
        <taxon>Limnochorda</taxon>
    </lineage>
</organism>
<reference evidence="2" key="2">
    <citation type="journal article" date="2016" name="Int. J. Syst. Evol. Microbiol.">
        <title>Complete genome sequence and cell structure of Limnochorda pilosa, a Gram-negative spore-former within the phylum Firmicutes.</title>
        <authorList>
            <person name="Watanabe M."/>
            <person name="Kojima H."/>
            <person name="Fukui M."/>
        </authorList>
    </citation>
    <scope>NUCLEOTIDE SEQUENCE [LARGE SCALE GENOMIC DNA]</scope>
    <source>
        <strain evidence="2">HC45</strain>
    </source>
</reference>
<dbReference type="KEGG" id="lpil:LIP_0550"/>
<keyword evidence="2" id="KW-1185">Reference proteome</keyword>
<gene>
    <name evidence="1" type="ORF">LIP_0550</name>
</gene>
<name>A0A0K2SH91_LIMPI</name>
<accession>A0A0K2SH91</accession>
<dbReference type="AlphaFoldDB" id="A0A0K2SH91"/>
<sequence length="45" mass="5378">MRYRDVHLQLMDEVHQLTHERLLAELGRRELHFYHVAAGLLAHDS</sequence>
<dbReference type="Proteomes" id="UP000065807">
    <property type="component" value="Chromosome"/>
</dbReference>
<proteinExistence type="predicted"/>
<reference evidence="2" key="1">
    <citation type="submission" date="2015-07" db="EMBL/GenBank/DDBJ databases">
        <title>Complete genome sequence and phylogenetic analysis of Limnochorda pilosa.</title>
        <authorList>
            <person name="Watanabe M."/>
            <person name="Kojima H."/>
            <person name="Fukui M."/>
        </authorList>
    </citation>
    <scope>NUCLEOTIDE SEQUENCE [LARGE SCALE GENOMIC DNA]</scope>
    <source>
        <strain evidence="2">HC45</strain>
    </source>
</reference>
<dbReference type="RefSeq" id="WP_162492752.1">
    <property type="nucleotide sequence ID" value="NZ_AP014924.1"/>
</dbReference>